<dbReference type="InterPro" id="IPR017364">
    <property type="entry name" value="GEMIN2"/>
</dbReference>
<keyword evidence="3" id="KW-0507">mRNA processing</keyword>
<evidence type="ECO:0000256" key="1">
    <source>
        <dbReference type="ARBA" id="ARBA00004496"/>
    </source>
</evidence>
<dbReference type="Pfam" id="PF04938">
    <property type="entry name" value="SIP1"/>
    <property type="match status" value="1"/>
</dbReference>
<reference evidence="9" key="1">
    <citation type="journal article" date="2015" name="Proc. Natl. Acad. Sci. U.S.A.">
        <title>Genome sequence of the Asian Tiger mosquito, Aedes albopictus, reveals insights into its biology, genetics, and evolution.</title>
        <authorList>
            <person name="Chen X.G."/>
            <person name="Jiang X."/>
            <person name="Gu J."/>
            <person name="Xu M."/>
            <person name="Wu Y."/>
            <person name="Deng Y."/>
            <person name="Zhang C."/>
            <person name="Bonizzoni M."/>
            <person name="Dermauw W."/>
            <person name="Vontas J."/>
            <person name="Armbruster P."/>
            <person name="Huang X."/>
            <person name="Yang Y."/>
            <person name="Zhang H."/>
            <person name="He W."/>
            <person name="Peng H."/>
            <person name="Liu Y."/>
            <person name="Wu K."/>
            <person name="Chen J."/>
            <person name="Lirakis M."/>
            <person name="Topalis P."/>
            <person name="Van Leeuwen T."/>
            <person name="Hall A.B."/>
            <person name="Jiang X."/>
            <person name="Thorpe C."/>
            <person name="Mueller R.L."/>
            <person name="Sun C."/>
            <person name="Waterhouse R.M."/>
            <person name="Yan G."/>
            <person name="Tu Z.J."/>
            <person name="Fang X."/>
            <person name="James A.A."/>
        </authorList>
    </citation>
    <scope>NUCLEOTIDE SEQUENCE [LARGE SCALE GENOMIC DNA]</scope>
    <source>
        <strain evidence="9">Foshan</strain>
    </source>
</reference>
<dbReference type="PANTHER" id="PTHR12794">
    <property type="entry name" value="GEMIN2"/>
    <property type="match status" value="1"/>
</dbReference>
<dbReference type="InterPro" id="IPR035426">
    <property type="entry name" value="Gemin2/Brr1"/>
</dbReference>
<feature type="region of interest" description="Disordered" evidence="7">
    <location>
        <begin position="91"/>
        <end position="117"/>
    </location>
</feature>
<reference evidence="8" key="2">
    <citation type="submission" date="2025-05" db="UniProtKB">
        <authorList>
            <consortium name="EnsemblMetazoa"/>
        </authorList>
    </citation>
    <scope>IDENTIFICATION</scope>
    <source>
        <strain evidence="8">Foshan</strain>
    </source>
</reference>
<evidence type="ECO:0000313" key="8">
    <source>
        <dbReference type="EnsemblMetazoa" id="AALFPA23_020469.P30226"/>
    </source>
</evidence>
<evidence type="ECO:0000256" key="3">
    <source>
        <dbReference type="ARBA" id="ARBA00022664"/>
    </source>
</evidence>
<evidence type="ECO:0000256" key="5">
    <source>
        <dbReference type="ARBA" id="ARBA00025758"/>
    </source>
</evidence>
<evidence type="ECO:0000256" key="2">
    <source>
        <dbReference type="ARBA" id="ARBA00022490"/>
    </source>
</evidence>
<dbReference type="PANTHER" id="PTHR12794:SF0">
    <property type="entry name" value="GEM-ASSOCIATED PROTEIN 2"/>
    <property type="match status" value="1"/>
</dbReference>
<proteinExistence type="inferred from homology"/>
<dbReference type="RefSeq" id="XP_019539613.2">
    <property type="nucleotide sequence ID" value="XM_019684068.2"/>
</dbReference>
<evidence type="ECO:0000313" key="9">
    <source>
        <dbReference type="Proteomes" id="UP000069940"/>
    </source>
</evidence>
<comment type="similarity">
    <text evidence="5">Belongs to the gemin-2 family.</text>
</comment>
<sequence length="302" mass="35049">MPETSHPWKCVKSTVAEVFVPIGCSKNRELKGEIEPRATRSMDTDVIQKQALAVDPPDEYFDPDLQPETGEQYLQKVIYERKHCPAVVVAKPSPKRRHQQHQQQGQPGPRSLTGSGAIPMDLVKNVAPRALMPTKEWESIQNRKFTELRDTITGYRNGPHYQENLQKTHIYLNFENRKQLHDYCAKNQPFVRILLSMPQRNLEILLEYLHEWLLEERNEEVSVEDRIHRKDWITQWIYAILACIITPLEPYVHSVLRDIAKVCIAMRNDLAAEDELKVLPLNLLICIISKNFNQLDLGDNVE</sequence>
<keyword evidence="9" id="KW-1185">Reference proteome</keyword>
<dbReference type="Proteomes" id="UP000069940">
    <property type="component" value="Unassembled WGS sequence"/>
</dbReference>
<name>A0ABM1ZPN8_AEDAL</name>
<evidence type="ECO:0000256" key="7">
    <source>
        <dbReference type="SAM" id="MobiDB-lite"/>
    </source>
</evidence>
<evidence type="ECO:0000256" key="6">
    <source>
        <dbReference type="ARBA" id="ARBA00047179"/>
    </source>
</evidence>
<dbReference type="EnsemblMetazoa" id="AALFPA23_020469.R30226">
    <property type="protein sequence ID" value="AALFPA23_020469.P30226"/>
    <property type="gene ID" value="AALFPA23_020469"/>
</dbReference>
<keyword evidence="4" id="KW-0508">mRNA splicing</keyword>
<dbReference type="GeneID" id="109410532"/>
<accession>A0ABM1ZPN8</accession>
<comment type="subcellular location">
    <subcellularLocation>
        <location evidence="1">Cytoplasm</location>
    </subcellularLocation>
</comment>
<dbReference type="PIRSF" id="PIRSF038038">
    <property type="entry name" value="SMN_Gemin2"/>
    <property type="match status" value="1"/>
</dbReference>
<evidence type="ECO:0000256" key="4">
    <source>
        <dbReference type="ARBA" id="ARBA00023187"/>
    </source>
</evidence>
<organism evidence="8 9">
    <name type="scientific">Aedes albopictus</name>
    <name type="common">Asian tiger mosquito</name>
    <name type="synonym">Stegomyia albopicta</name>
    <dbReference type="NCBI Taxonomy" id="7160"/>
    <lineage>
        <taxon>Eukaryota</taxon>
        <taxon>Metazoa</taxon>
        <taxon>Ecdysozoa</taxon>
        <taxon>Arthropoda</taxon>
        <taxon>Hexapoda</taxon>
        <taxon>Insecta</taxon>
        <taxon>Pterygota</taxon>
        <taxon>Neoptera</taxon>
        <taxon>Endopterygota</taxon>
        <taxon>Diptera</taxon>
        <taxon>Nematocera</taxon>
        <taxon>Culicoidea</taxon>
        <taxon>Culicidae</taxon>
        <taxon>Culicinae</taxon>
        <taxon>Aedini</taxon>
        <taxon>Aedes</taxon>
        <taxon>Stegomyia</taxon>
    </lineage>
</organism>
<dbReference type="Gene3D" id="1.20.58.1070">
    <property type="match status" value="1"/>
</dbReference>
<keyword evidence="2" id="KW-0963">Cytoplasm</keyword>
<protein>
    <recommendedName>
        <fullName evidence="6">Gem-associated protein 2</fullName>
    </recommendedName>
</protein>